<feature type="compositionally biased region" description="Polar residues" evidence="1">
    <location>
        <begin position="15"/>
        <end position="28"/>
    </location>
</feature>
<dbReference type="Pfam" id="PF01504">
    <property type="entry name" value="PIP5K"/>
    <property type="match status" value="1"/>
</dbReference>
<feature type="domain" description="PIPK" evidence="2">
    <location>
        <begin position="89"/>
        <end position="133"/>
    </location>
</feature>
<reference evidence="3" key="1">
    <citation type="submission" date="2022-11" db="EMBL/GenBank/DDBJ databases">
        <title>Centuries of genome instability and evolution in soft-shell clam transmissible cancer (bioRxiv).</title>
        <authorList>
            <person name="Hart S.F.M."/>
            <person name="Yonemitsu M.A."/>
            <person name="Giersch R.M."/>
            <person name="Beal B.F."/>
            <person name="Arriagada G."/>
            <person name="Davis B.W."/>
            <person name="Ostrander E.A."/>
            <person name="Goff S.P."/>
            <person name="Metzger M.J."/>
        </authorList>
    </citation>
    <scope>NUCLEOTIDE SEQUENCE</scope>
    <source>
        <strain evidence="3">MELC-2E11</strain>
        <tissue evidence="3">Siphon/mantle</tissue>
    </source>
</reference>
<gene>
    <name evidence="3" type="ORF">MAR_003692</name>
</gene>
<protein>
    <submittedName>
        <fullName evidence="3">PI51C-like protein</fullName>
    </submittedName>
</protein>
<dbReference type="PANTHER" id="PTHR23086">
    <property type="entry name" value="PHOSPHATIDYLINOSITOL-4-PHOSPHATE 5-KINASE"/>
    <property type="match status" value="1"/>
</dbReference>
<evidence type="ECO:0000259" key="2">
    <source>
        <dbReference type="Pfam" id="PF01504"/>
    </source>
</evidence>
<dbReference type="Gene3D" id="3.30.800.10">
    <property type="entry name" value="Phosphatidylinositol Phosphate Kinase II Beta"/>
    <property type="match status" value="1"/>
</dbReference>
<feature type="non-terminal residue" evidence="3">
    <location>
        <position position="133"/>
    </location>
</feature>
<organism evidence="3 4">
    <name type="scientific">Mya arenaria</name>
    <name type="common">Soft-shell clam</name>
    <dbReference type="NCBI Taxonomy" id="6604"/>
    <lineage>
        <taxon>Eukaryota</taxon>
        <taxon>Metazoa</taxon>
        <taxon>Spiralia</taxon>
        <taxon>Lophotrochozoa</taxon>
        <taxon>Mollusca</taxon>
        <taxon>Bivalvia</taxon>
        <taxon>Autobranchia</taxon>
        <taxon>Heteroconchia</taxon>
        <taxon>Euheterodonta</taxon>
        <taxon>Imparidentia</taxon>
        <taxon>Neoheterodontei</taxon>
        <taxon>Myida</taxon>
        <taxon>Myoidea</taxon>
        <taxon>Myidae</taxon>
        <taxon>Mya</taxon>
    </lineage>
</organism>
<keyword evidence="4" id="KW-1185">Reference proteome</keyword>
<dbReference type="InterPro" id="IPR027484">
    <property type="entry name" value="PInositol-4-P-5-kinase_N"/>
</dbReference>
<dbReference type="Proteomes" id="UP001164746">
    <property type="component" value="Chromosome 16"/>
</dbReference>
<feature type="region of interest" description="Disordered" evidence="1">
    <location>
        <begin position="1"/>
        <end position="49"/>
    </location>
</feature>
<evidence type="ECO:0000313" key="3">
    <source>
        <dbReference type="EMBL" id="WAR30124.1"/>
    </source>
</evidence>
<dbReference type="EMBL" id="CP111027">
    <property type="protein sequence ID" value="WAR30124.1"/>
    <property type="molecule type" value="Genomic_DNA"/>
</dbReference>
<dbReference type="SUPFAM" id="SSF56104">
    <property type="entry name" value="SAICAR synthase-like"/>
    <property type="match status" value="1"/>
</dbReference>
<sequence>MDASTDLDVSALRQIKTQMSESGQSDAGSSHGKGSGAVPKDRERKIGHRRYNEKTGLVTYKKKPTSELQAAIQLGIGQSVGESSLYLSLCDDPMTELTNPGAGGSIFYISADDEFIIKTAQHKEANFLQKLLP</sequence>
<proteinExistence type="predicted"/>
<dbReference type="PANTHER" id="PTHR23086:SF101">
    <property type="entry name" value="LP03320P-RELATED"/>
    <property type="match status" value="1"/>
</dbReference>
<accession>A0ABY7G9K9</accession>
<dbReference type="InterPro" id="IPR002498">
    <property type="entry name" value="PInositol-4-P-4/5-kinase_core"/>
</dbReference>
<evidence type="ECO:0000256" key="1">
    <source>
        <dbReference type="SAM" id="MobiDB-lite"/>
    </source>
</evidence>
<dbReference type="InterPro" id="IPR023610">
    <property type="entry name" value="PInositol-4/5-P-5/4-kinase"/>
</dbReference>
<evidence type="ECO:0000313" key="4">
    <source>
        <dbReference type="Proteomes" id="UP001164746"/>
    </source>
</evidence>
<name>A0ABY7G9K9_MYAAR</name>